<dbReference type="InterPro" id="IPR005113">
    <property type="entry name" value="uDENN_dom"/>
</dbReference>
<dbReference type="Gene3D" id="3.30.450.200">
    <property type="match status" value="1"/>
</dbReference>
<proteinExistence type="predicted"/>
<dbReference type="EMBL" id="CAJOBG010000681">
    <property type="protein sequence ID" value="CAF3844562.1"/>
    <property type="molecule type" value="Genomic_DNA"/>
</dbReference>
<dbReference type="AlphaFoldDB" id="A0A819E4Z6"/>
<organism evidence="3 4">
    <name type="scientific">Rotaria magnacalcarata</name>
    <dbReference type="NCBI Taxonomy" id="392030"/>
    <lineage>
        <taxon>Eukaryota</taxon>
        <taxon>Metazoa</taxon>
        <taxon>Spiralia</taxon>
        <taxon>Gnathifera</taxon>
        <taxon>Rotifera</taxon>
        <taxon>Eurotatoria</taxon>
        <taxon>Bdelloidea</taxon>
        <taxon>Philodinida</taxon>
        <taxon>Philodinidae</taxon>
        <taxon>Rotaria</taxon>
    </lineage>
</organism>
<feature type="domain" description="uDENN" evidence="2">
    <location>
        <begin position="210"/>
        <end position="310"/>
    </location>
</feature>
<feature type="region of interest" description="Disordered" evidence="1">
    <location>
        <begin position="514"/>
        <end position="534"/>
    </location>
</feature>
<feature type="compositionally biased region" description="Polar residues" evidence="1">
    <location>
        <begin position="103"/>
        <end position="114"/>
    </location>
</feature>
<accession>A0A819E4Z6</accession>
<feature type="compositionally biased region" description="Polar residues" evidence="1">
    <location>
        <begin position="135"/>
        <end position="168"/>
    </location>
</feature>
<name>A0A819E4Z6_9BILA</name>
<protein>
    <recommendedName>
        <fullName evidence="2">uDENN domain-containing protein</fullName>
    </recommendedName>
</protein>
<comment type="caution">
    <text evidence="3">The sequence shown here is derived from an EMBL/GenBank/DDBJ whole genome shotgun (WGS) entry which is preliminary data.</text>
</comment>
<keyword evidence="4" id="KW-1185">Reference proteome</keyword>
<evidence type="ECO:0000259" key="2">
    <source>
        <dbReference type="SMART" id="SM00800"/>
    </source>
</evidence>
<feature type="region of interest" description="Disordered" evidence="1">
    <location>
        <begin position="22"/>
        <end position="56"/>
    </location>
</feature>
<reference evidence="3" key="1">
    <citation type="submission" date="2021-02" db="EMBL/GenBank/DDBJ databases">
        <authorList>
            <person name="Nowell W R."/>
        </authorList>
    </citation>
    <scope>NUCLEOTIDE SEQUENCE</scope>
</reference>
<evidence type="ECO:0000313" key="3">
    <source>
        <dbReference type="EMBL" id="CAF3844562.1"/>
    </source>
</evidence>
<dbReference type="Pfam" id="PF03456">
    <property type="entry name" value="uDENN"/>
    <property type="match status" value="1"/>
</dbReference>
<dbReference type="SMART" id="SM00800">
    <property type="entry name" value="uDENN"/>
    <property type="match status" value="1"/>
</dbReference>
<feature type="region of interest" description="Disordered" evidence="1">
    <location>
        <begin position="135"/>
        <end position="173"/>
    </location>
</feature>
<feature type="region of interest" description="Disordered" evidence="1">
    <location>
        <begin position="71"/>
        <end position="118"/>
    </location>
</feature>
<feature type="compositionally biased region" description="Polar residues" evidence="1">
    <location>
        <begin position="71"/>
        <end position="88"/>
    </location>
</feature>
<feature type="compositionally biased region" description="Polar residues" evidence="1">
    <location>
        <begin position="39"/>
        <end position="56"/>
    </location>
</feature>
<dbReference type="Proteomes" id="UP000663866">
    <property type="component" value="Unassembled WGS sequence"/>
</dbReference>
<evidence type="ECO:0000313" key="4">
    <source>
        <dbReference type="Proteomes" id="UP000663866"/>
    </source>
</evidence>
<feature type="non-terminal residue" evidence="3">
    <location>
        <position position="1"/>
    </location>
</feature>
<evidence type="ECO:0000256" key="1">
    <source>
        <dbReference type="SAM" id="MobiDB-lite"/>
    </source>
</evidence>
<sequence>ARSVSCMDLTANVTNTLLLNNHLPLKQEQTRKSRRSEKPSLSNEPSKSSVSPMLSNNDREAFLCNSPQTELNTIHTNTPSLHTPLSKQKTSRKSSMKKGISEPNLTKTSRNRSPFSPRALLDRFKRILPISLSKQSLNEKTTNRNDSISPQNDSDDTGSTSSENNDNIRTSKLDHVNHVQNICDSLSTSNNMPSLLTDPSLSLLTSEIITLYDYVVHILPEQEIGYFSNGNGCLLSSNFSQHLSTTAPIQFKYPPDAQDEATLRYFCFPDQLDSNNNPLSLAKKSTQEYFRFTLTNMHGVRQYGYCSRFFHKRILNALSPTPYIIGILRSCESYLSGNDDFLSQDNSDILIVDIDHDRIRSIDDYRMNNSHRSSTDNLHYFPTPNSENSPHFQILPKIFKIELKQEISLLRKTRLSLSLDECQQRLHDVFMSIFVQSCYNYKDYFNETFQREEFLQSKQHTIELFLEWFTRTQIFGLFIRQKFEYNNANQFAITFDSACEKYLKKTNKQTPQRVTAKAVKRKSATRANKQDNRF</sequence>
<gene>
    <name evidence="3" type="ORF">OVN521_LOCUS6470</name>
</gene>